<reference evidence="1" key="2">
    <citation type="submission" date="2020-09" db="EMBL/GenBank/DDBJ databases">
        <authorList>
            <person name="Sun Q."/>
            <person name="Ohkuma M."/>
        </authorList>
    </citation>
    <scope>NUCLEOTIDE SEQUENCE</scope>
    <source>
        <strain evidence="1">JCM 4956</strain>
    </source>
</reference>
<accession>A0A918U0F1</accession>
<sequence>MRDTVVKPPLRSIPYGVVAGEFEEALRRERAGGLQWASTPVERADRGNQPISRRVDTISKQYQGDDIGGGAPWES</sequence>
<name>A0A918U0F1_9ACTN</name>
<protein>
    <submittedName>
        <fullName evidence="1">Uncharacterized protein</fullName>
    </submittedName>
</protein>
<dbReference type="AlphaFoldDB" id="A0A918U0F1"/>
<comment type="caution">
    <text evidence="1">The sequence shown here is derived from an EMBL/GenBank/DDBJ whole genome shotgun (WGS) entry which is preliminary data.</text>
</comment>
<evidence type="ECO:0000313" key="1">
    <source>
        <dbReference type="EMBL" id="GGX78009.1"/>
    </source>
</evidence>
<organism evidence="1 2">
    <name type="scientific">Streptomyces fructofermentans</name>
    <dbReference type="NCBI Taxonomy" id="152141"/>
    <lineage>
        <taxon>Bacteria</taxon>
        <taxon>Bacillati</taxon>
        <taxon>Actinomycetota</taxon>
        <taxon>Actinomycetes</taxon>
        <taxon>Kitasatosporales</taxon>
        <taxon>Streptomycetaceae</taxon>
        <taxon>Streptomyces</taxon>
    </lineage>
</organism>
<proteinExistence type="predicted"/>
<dbReference type="EMBL" id="BMWD01000020">
    <property type="protein sequence ID" value="GGX78009.1"/>
    <property type="molecule type" value="Genomic_DNA"/>
</dbReference>
<keyword evidence="2" id="KW-1185">Reference proteome</keyword>
<dbReference type="Proteomes" id="UP000645555">
    <property type="component" value="Unassembled WGS sequence"/>
</dbReference>
<evidence type="ECO:0000313" key="2">
    <source>
        <dbReference type="Proteomes" id="UP000645555"/>
    </source>
</evidence>
<reference evidence="1" key="1">
    <citation type="journal article" date="2014" name="Int. J. Syst. Evol. Microbiol.">
        <title>Complete genome sequence of Corynebacterium casei LMG S-19264T (=DSM 44701T), isolated from a smear-ripened cheese.</title>
        <authorList>
            <consortium name="US DOE Joint Genome Institute (JGI-PGF)"/>
            <person name="Walter F."/>
            <person name="Albersmeier A."/>
            <person name="Kalinowski J."/>
            <person name="Ruckert C."/>
        </authorList>
    </citation>
    <scope>NUCLEOTIDE SEQUENCE</scope>
    <source>
        <strain evidence="1">JCM 4956</strain>
    </source>
</reference>
<gene>
    <name evidence="1" type="ORF">GCM10010515_52380</name>
</gene>